<gene>
    <name evidence="1" type="ORF">ACE5LO_01735</name>
</gene>
<evidence type="ECO:0008006" key="3">
    <source>
        <dbReference type="Google" id="ProtNLM"/>
    </source>
</evidence>
<accession>A0ABV5BVC2</accession>
<keyword evidence="2" id="KW-1185">Reference proteome</keyword>
<reference evidence="1 2" key="1">
    <citation type="submission" date="2024-09" db="EMBL/GenBank/DDBJ databases">
        <title>Paenibacillus zeirhizospherea sp. nov., isolated from surface of the maize (Zea mays) roots in a horticulture field, Hungary.</title>
        <authorList>
            <person name="Marton D."/>
            <person name="Farkas M."/>
            <person name="Bedics A."/>
            <person name="Toth E."/>
            <person name="Tancsics A."/>
            <person name="Boka K."/>
            <person name="Marati G."/>
            <person name="Kriszt B."/>
            <person name="Cserhati M."/>
        </authorList>
    </citation>
    <scope>NUCLEOTIDE SEQUENCE [LARGE SCALE GENOMIC DNA]</scope>
    <source>
        <strain evidence="1 2">JCM 18446</strain>
    </source>
</reference>
<organism evidence="1 2">
    <name type="scientific">Paenibacillus medicaginis</name>
    <dbReference type="NCBI Taxonomy" id="1470560"/>
    <lineage>
        <taxon>Bacteria</taxon>
        <taxon>Bacillati</taxon>
        <taxon>Bacillota</taxon>
        <taxon>Bacilli</taxon>
        <taxon>Bacillales</taxon>
        <taxon>Paenibacillaceae</taxon>
        <taxon>Paenibacillus</taxon>
    </lineage>
</organism>
<dbReference type="Proteomes" id="UP001580430">
    <property type="component" value="Unassembled WGS sequence"/>
</dbReference>
<name>A0ABV5BVC2_9BACL</name>
<dbReference type="EMBL" id="JBHIRY010000001">
    <property type="protein sequence ID" value="MFB5759106.1"/>
    <property type="molecule type" value="Genomic_DNA"/>
</dbReference>
<dbReference type="RefSeq" id="WP_375518358.1">
    <property type="nucleotide sequence ID" value="NZ_JBHIRY010000001.1"/>
</dbReference>
<protein>
    <recommendedName>
        <fullName evidence="3">HK97 gp10 family phage protein</fullName>
    </recommendedName>
</protein>
<evidence type="ECO:0000313" key="1">
    <source>
        <dbReference type="EMBL" id="MFB5759106.1"/>
    </source>
</evidence>
<comment type="caution">
    <text evidence="1">The sequence shown here is derived from an EMBL/GenBank/DDBJ whole genome shotgun (WGS) entry which is preliminary data.</text>
</comment>
<evidence type="ECO:0000313" key="2">
    <source>
        <dbReference type="Proteomes" id="UP001580430"/>
    </source>
</evidence>
<proteinExistence type="predicted"/>
<sequence>MNKQFTNLNSLLKHIQKEAEKSIQSDVSKKVIKKAQDHVDEDVYAVYPDPKEYERSGKLRNSFVVTSVKDGVEITNNRIDVDPSTGEIREIAEIIEYGHDDSEQGYLYPAYYPGSENFVQPRPFMKNTADELNQTGEHVITLKKSLQRKGMDVN</sequence>